<dbReference type="EMBL" id="BAAAZR010000004">
    <property type="protein sequence ID" value="GAA3806782.1"/>
    <property type="molecule type" value="Genomic_DNA"/>
</dbReference>
<keyword evidence="4" id="KW-0411">Iron-sulfur</keyword>
<evidence type="ECO:0000256" key="3">
    <source>
        <dbReference type="ARBA" id="ARBA00023004"/>
    </source>
</evidence>
<gene>
    <name evidence="6" type="ORF">GCM10022226_28570</name>
</gene>
<evidence type="ECO:0000256" key="1">
    <source>
        <dbReference type="ARBA" id="ARBA00022723"/>
    </source>
</evidence>
<evidence type="ECO:0000313" key="6">
    <source>
        <dbReference type="EMBL" id="GAA3806782.1"/>
    </source>
</evidence>
<organism evidence="6 7">
    <name type="scientific">Sphaerisporangium flaviroseum</name>
    <dbReference type="NCBI Taxonomy" id="509199"/>
    <lineage>
        <taxon>Bacteria</taxon>
        <taxon>Bacillati</taxon>
        <taxon>Actinomycetota</taxon>
        <taxon>Actinomycetes</taxon>
        <taxon>Streptosporangiales</taxon>
        <taxon>Streptosporangiaceae</taxon>
        <taxon>Sphaerisporangium</taxon>
    </lineage>
</organism>
<protein>
    <submittedName>
        <fullName evidence="6">Small ribosomal subunit Rsm22 family protein</fullName>
    </submittedName>
</protein>
<dbReference type="SUPFAM" id="SSF53335">
    <property type="entry name" value="S-adenosyl-L-methionine-dependent methyltransferases"/>
    <property type="match status" value="1"/>
</dbReference>
<evidence type="ECO:0000256" key="4">
    <source>
        <dbReference type="ARBA" id="ARBA00023014"/>
    </source>
</evidence>
<reference evidence="7" key="1">
    <citation type="journal article" date="2019" name="Int. J. Syst. Evol. Microbiol.">
        <title>The Global Catalogue of Microorganisms (GCM) 10K type strain sequencing project: providing services to taxonomists for standard genome sequencing and annotation.</title>
        <authorList>
            <consortium name="The Broad Institute Genomics Platform"/>
            <consortium name="The Broad Institute Genome Sequencing Center for Infectious Disease"/>
            <person name="Wu L."/>
            <person name="Ma J."/>
        </authorList>
    </citation>
    <scope>NUCLEOTIDE SEQUENCE [LARGE SCALE GENOMIC DNA]</scope>
    <source>
        <strain evidence="7">JCM 16908</strain>
    </source>
</reference>
<sequence length="319" mass="34327">MITLPAELRHALNTMMAGHREHDLARSAGELTARYRRPAHEPALRSITDVAAYAATRMPATYAAVTAALTQAAASVPDFRPATQLDVGGGTGAAIWAATAIWPSLRQLTLIERDPAVIAFGQGLAAAAAHPAVRHATWRKSAIRADLATPPADLITISYVLAEMPPDAQEAVVRWSAEHGTMVAIVEPGTPDGYARVLAARDHLIGLGRRIAAPCPHTGACPLPAGEWCHFSARLPRTALHRRLKAAELGFEDEKFSYVIATSTPANPPESRILRHPRTRKGLVTLTLCSEELLEENVSKRHGDAHRAARNAAWGDPWP</sequence>
<dbReference type="Pfam" id="PF09243">
    <property type="entry name" value="Rsm22"/>
    <property type="match status" value="1"/>
</dbReference>
<comment type="caution">
    <text evidence="6">The sequence shown here is derived from an EMBL/GenBank/DDBJ whole genome shotgun (WGS) entry which is preliminary data.</text>
</comment>
<dbReference type="RefSeq" id="WP_344938818.1">
    <property type="nucleotide sequence ID" value="NZ_BAAAZR010000004.1"/>
</dbReference>
<evidence type="ECO:0000313" key="7">
    <source>
        <dbReference type="Proteomes" id="UP001500888"/>
    </source>
</evidence>
<dbReference type="PANTHER" id="PTHR13184:SF5">
    <property type="entry name" value="METHYLTRANSFERASE-LIKE PROTEIN 17, MITOCHONDRIAL"/>
    <property type="match status" value="1"/>
</dbReference>
<feature type="region of interest" description="Disordered" evidence="5">
    <location>
        <begin position="300"/>
        <end position="319"/>
    </location>
</feature>
<evidence type="ECO:0000256" key="2">
    <source>
        <dbReference type="ARBA" id="ARBA00022946"/>
    </source>
</evidence>
<keyword evidence="1" id="KW-0479">Metal-binding</keyword>
<dbReference type="Proteomes" id="UP001500888">
    <property type="component" value="Unassembled WGS sequence"/>
</dbReference>
<name>A0ABP7HXM7_9ACTN</name>
<dbReference type="PANTHER" id="PTHR13184">
    <property type="entry name" value="37S RIBOSOMAL PROTEIN S22"/>
    <property type="match status" value="1"/>
</dbReference>
<dbReference type="InterPro" id="IPR052571">
    <property type="entry name" value="Mt_RNA_Methyltransferase"/>
</dbReference>
<keyword evidence="7" id="KW-1185">Reference proteome</keyword>
<accession>A0ABP7HXM7</accession>
<evidence type="ECO:0000256" key="5">
    <source>
        <dbReference type="SAM" id="MobiDB-lite"/>
    </source>
</evidence>
<keyword evidence="3" id="KW-0408">Iron</keyword>
<dbReference type="Gene3D" id="3.40.50.150">
    <property type="entry name" value="Vaccinia Virus protein VP39"/>
    <property type="match status" value="1"/>
</dbReference>
<dbReference type="InterPro" id="IPR029063">
    <property type="entry name" value="SAM-dependent_MTases_sf"/>
</dbReference>
<dbReference type="InterPro" id="IPR015324">
    <property type="entry name" value="Ribosomal_Rsm22-like"/>
</dbReference>
<proteinExistence type="predicted"/>
<keyword evidence="2" id="KW-0809">Transit peptide</keyword>